<evidence type="ECO:0000256" key="1">
    <source>
        <dbReference type="ARBA" id="ARBA00001974"/>
    </source>
</evidence>
<evidence type="ECO:0000256" key="3">
    <source>
        <dbReference type="ARBA" id="ARBA00022630"/>
    </source>
</evidence>
<proteinExistence type="inferred from homology"/>
<evidence type="ECO:0000256" key="2">
    <source>
        <dbReference type="ARBA" id="ARBA00006288"/>
    </source>
</evidence>
<dbReference type="SUPFAM" id="SSF56645">
    <property type="entry name" value="Acyl-CoA dehydrogenase NM domain-like"/>
    <property type="match status" value="1"/>
</dbReference>
<dbReference type="Pfam" id="PF01756">
    <property type="entry name" value="ACOX"/>
    <property type="match status" value="1"/>
</dbReference>
<feature type="domain" description="Acyl-CoA oxidase C-terminal" evidence="6">
    <location>
        <begin position="450"/>
        <end position="578"/>
    </location>
</feature>
<dbReference type="InterPro" id="IPR036250">
    <property type="entry name" value="AcylCo_DH-like_C"/>
</dbReference>
<organism evidence="8 9">
    <name type="scientific">Lipingzhangella rawalii</name>
    <dbReference type="NCBI Taxonomy" id="2055835"/>
    <lineage>
        <taxon>Bacteria</taxon>
        <taxon>Bacillati</taxon>
        <taxon>Actinomycetota</taxon>
        <taxon>Actinomycetes</taxon>
        <taxon>Streptosporangiales</taxon>
        <taxon>Nocardiopsidaceae</taxon>
        <taxon>Lipingzhangella</taxon>
    </lineage>
</organism>
<accession>A0ABU2H6X5</accession>
<dbReference type="InterPro" id="IPR002655">
    <property type="entry name" value="Acyl-CoA_oxidase_C"/>
</dbReference>
<reference evidence="9" key="1">
    <citation type="submission" date="2023-07" db="EMBL/GenBank/DDBJ databases">
        <title>Novel species in the genus Lipingzhangella isolated from Sambhar Salt Lake.</title>
        <authorList>
            <person name="Jiya N."/>
            <person name="Kajale S."/>
            <person name="Sharma A."/>
        </authorList>
    </citation>
    <scope>NUCLEOTIDE SEQUENCE [LARGE SCALE GENOMIC DNA]</scope>
    <source>
        <strain evidence="9">LS1_29</strain>
    </source>
</reference>
<dbReference type="PIRSF" id="PIRSF000168">
    <property type="entry name" value="Acyl-CoA_oxidase"/>
    <property type="match status" value="1"/>
</dbReference>
<comment type="caution">
    <text evidence="8">The sequence shown here is derived from an EMBL/GenBank/DDBJ whole genome shotgun (WGS) entry which is preliminary data.</text>
</comment>
<dbReference type="InterPro" id="IPR012258">
    <property type="entry name" value="Acyl-CoA_oxidase"/>
</dbReference>
<dbReference type="Proteomes" id="UP001250214">
    <property type="component" value="Unassembled WGS sequence"/>
</dbReference>
<comment type="cofactor">
    <cofactor evidence="1">
        <name>FAD</name>
        <dbReference type="ChEBI" id="CHEBI:57692"/>
    </cofactor>
</comment>
<name>A0ABU2H6X5_9ACTN</name>
<keyword evidence="9" id="KW-1185">Reference proteome</keyword>
<dbReference type="EMBL" id="JAVLVT010000005">
    <property type="protein sequence ID" value="MDS1271057.1"/>
    <property type="molecule type" value="Genomic_DNA"/>
</dbReference>
<dbReference type="PANTHER" id="PTHR10909:SF382">
    <property type="entry name" value="ACYL-COENZYME A OXIDASE"/>
    <property type="match status" value="1"/>
</dbReference>
<feature type="domain" description="Acyl-CoA oxidase C-alpha1" evidence="7">
    <location>
        <begin position="268"/>
        <end position="417"/>
    </location>
</feature>
<dbReference type="PANTHER" id="PTHR10909">
    <property type="entry name" value="ELECTRON TRANSPORT OXIDOREDUCTASE"/>
    <property type="match status" value="1"/>
</dbReference>
<evidence type="ECO:0000256" key="4">
    <source>
        <dbReference type="ARBA" id="ARBA00022827"/>
    </source>
</evidence>
<dbReference type="SUPFAM" id="SSF47203">
    <property type="entry name" value="Acyl-CoA dehydrogenase C-terminal domain-like"/>
    <property type="match status" value="2"/>
</dbReference>
<keyword evidence="3" id="KW-0285">Flavoprotein</keyword>
<dbReference type="Gene3D" id="1.20.140.10">
    <property type="entry name" value="Butyryl-CoA Dehydrogenase, subunit A, domain 3"/>
    <property type="match status" value="2"/>
</dbReference>
<gene>
    <name evidence="8" type="ORF">RIF23_12180</name>
</gene>
<dbReference type="InterPro" id="IPR009100">
    <property type="entry name" value="AcylCoA_DH/oxidase_NM_dom_sf"/>
</dbReference>
<evidence type="ECO:0000259" key="7">
    <source>
        <dbReference type="Pfam" id="PF22924"/>
    </source>
</evidence>
<keyword evidence="5" id="KW-0560">Oxidoreductase</keyword>
<keyword evidence="4" id="KW-0274">FAD</keyword>
<dbReference type="Gene3D" id="2.40.110.10">
    <property type="entry name" value="Butyryl-CoA Dehydrogenase, subunit A, domain 2"/>
    <property type="match status" value="1"/>
</dbReference>
<sequence length="595" mass="66265">MQALIDVVYANRFTELHADIRNTLRADIFDFREGLTDNQACQLSYQRVRFLRDRLNIPGDVARTPMRLFALLEWSALLDPTANALLSIHYGLCLGTLCIHGNNQPELDQYTRELESMSSFGVYLVTELGYGNNASALETEADYDPRSNEFILNTPRPRAAKFMPNATFLEGIPKLGIAMAKLKINGKDEGVFPFIVRLTDSAGPCRNIQITPLPHKPGHHLDNAITVFSQKRVPRANFVPGTHGTLNPNGEFNSSISRRQRFLQSVNALLLGRIGLTSGLVSCARASLVIALKYSIQRHSFAPGRNDVPLIQYRSQQRELFSQLAATYSMTSLMNNVKSRYAMMQNEPSEDLEEFISVAKAIASWSSSETIHICRERCGAQGMFAINRIADYVGAAQTVITAEGDNLVILSIAAGSLLQHRTPRPSTPEPGQLNDPRSMYDLLSYREESLRWEIRDKYGQALLDTRERLDAWNDNLNPALDMARTYGSRTALGSFLDDISTVTHPDANSALTLLATVYGLNEIAKDSGWYLAHGVLTADQVLSISRTLDELCVQILPYIPLLIEGFALPNSVLRTAIADDYLSYYTRYGGMTAQR</sequence>
<dbReference type="Pfam" id="PF22924">
    <property type="entry name" value="ACOX_C_alpha1"/>
    <property type="match status" value="1"/>
</dbReference>
<comment type="similarity">
    <text evidence="2">Belongs to the acyl-CoA oxidase family.</text>
</comment>
<evidence type="ECO:0000259" key="6">
    <source>
        <dbReference type="Pfam" id="PF01756"/>
    </source>
</evidence>
<evidence type="ECO:0000313" key="9">
    <source>
        <dbReference type="Proteomes" id="UP001250214"/>
    </source>
</evidence>
<evidence type="ECO:0000256" key="5">
    <source>
        <dbReference type="ARBA" id="ARBA00023002"/>
    </source>
</evidence>
<protein>
    <submittedName>
        <fullName evidence="8">Acyl-CoA dehydrogenase</fullName>
    </submittedName>
</protein>
<evidence type="ECO:0000313" key="8">
    <source>
        <dbReference type="EMBL" id="MDS1271057.1"/>
    </source>
</evidence>
<dbReference type="InterPro" id="IPR055060">
    <property type="entry name" value="ACOX_C_alpha1"/>
</dbReference>
<dbReference type="InterPro" id="IPR046373">
    <property type="entry name" value="Acyl-CoA_Oxase/DH_mid-dom_sf"/>
</dbReference>